<dbReference type="PATRIC" id="fig|1469144.10.peg.2834"/>
<keyword evidence="5 7" id="KW-0131">Cell cycle</keyword>
<feature type="domain" description="Mur ligase C-terminal" evidence="10">
    <location>
        <begin position="321"/>
        <end position="452"/>
    </location>
</feature>
<feature type="binding site" evidence="7">
    <location>
        <begin position="99"/>
        <end position="105"/>
    </location>
    <ligand>
        <name>ATP</name>
        <dbReference type="ChEBI" id="CHEBI:30616"/>
    </ligand>
</feature>
<dbReference type="PANTHER" id="PTHR23135:SF4">
    <property type="entry name" value="UDP-N-ACETYLMURAMOYL-L-ALANYL-D-GLUTAMATE--2,6-DIAMINOPIMELATE LIGASE MURE HOMOLOG, CHLOROPLASTIC"/>
    <property type="match status" value="1"/>
</dbReference>
<dbReference type="EC" id="6.3.2.13" evidence="7"/>
<feature type="binding site" evidence="7">
    <location>
        <position position="168"/>
    </location>
    <ligand>
        <name>UDP-N-acetyl-alpha-D-muramoyl-L-alanyl-D-glutamate</name>
        <dbReference type="ChEBI" id="CHEBI:83900"/>
    </ligand>
</feature>
<protein>
    <recommendedName>
        <fullName evidence="7">UDP-N-acetylmuramoyl-L-alanyl-D-glutamate--2,6-diaminopimelate ligase</fullName>
        <ecNumber evidence="7">6.3.2.13</ecNumber>
    </recommendedName>
    <alternativeName>
        <fullName evidence="7">Meso-A2pm-adding enzyme</fullName>
    </alternativeName>
    <alternativeName>
        <fullName evidence="7">Meso-diaminopimelate-adding enzyme</fullName>
    </alternativeName>
    <alternativeName>
        <fullName evidence="7">UDP-MurNAc-L-Ala-D-Glu:meso-diaminopimelate ligase</fullName>
    </alternativeName>
    <alternativeName>
        <fullName evidence="7">UDP-MurNAc-tripeptide synthetase</fullName>
    </alternativeName>
    <alternativeName>
        <fullName evidence="7">UDP-N-acetylmuramyl-tripeptide synthetase</fullName>
    </alternativeName>
</protein>
<dbReference type="NCBIfam" id="TIGR01085">
    <property type="entry name" value="murE"/>
    <property type="match status" value="1"/>
</dbReference>
<organism evidence="12 13">
    <name type="scientific">Carbonactinospora thermoautotrophica</name>
    <dbReference type="NCBI Taxonomy" id="1469144"/>
    <lineage>
        <taxon>Bacteria</taxon>
        <taxon>Bacillati</taxon>
        <taxon>Actinomycetota</taxon>
        <taxon>Actinomycetes</taxon>
        <taxon>Kitasatosporales</taxon>
        <taxon>Carbonactinosporaceae</taxon>
        <taxon>Carbonactinospora</taxon>
    </lineage>
</organism>
<dbReference type="AlphaFoldDB" id="A0A132MUS9"/>
<comment type="pathway">
    <text evidence="7 8">Cell wall biogenesis; peptidoglycan biosynthesis.</text>
</comment>
<feature type="binding site" evidence="7">
    <location>
        <position position="370"/>
    </location>
    <ligand>
        <name>meso-2,6-diaminopimelate</name>
        <dbReference type="ChEBI" id="CHEBI:57791"/>
    </ligand>
</feature>
<evidence type="ECO:0000256" key="1">
    <source>
        <dbReference type="ARBA" id="ARBA00005898"/>
    </source>
</evidence>
<dbReference type="SUPFAM" id="SSF53244">
    <property type="entry name" value="MurD-like peptide ligases, peptide-binding domain"/>
    <property type="match status" value="1"/>
</dbReference>
<dbReference type="GO" id="GO:0008765">
    <property type="term" value="F:UDP-N-acetylmuramoylalanyl-D-glutamate-2,6-diaminopimelate ligase activity"/>
    <property type="evidence" value="ECO:0007669"/>
    <property type="project" value="UniProtKB-UniRule"/>
</dbReference>
<dbReference type="InterPro" id="IPR000713">
    <property type="entry name" value="Mur_ligase_N"/>
</dbReference>
<proteinExistence type="inferred from homology"/>
<comment type="function">
    <text evidence="7">Catalyzes the addition of meso-diaminopimelic acid to the nucleotide precursor UDP-N-acetylmuramoyl-L-alanyl-D-glutamate (UMAG) in the biosynthesis of bacterial cell-wall peptidoglycan.</text>
</comment>
<dbReference type="Pfam" id="PF08245">
    <property type="entry name" value="Mur_ligase_M"/>
    <property type="match status" value="1"/>
</dbReference>
<keyword evidence="7" id="KW-0547">Nucleotide-binding</keyword>
<evidence type="ECO:0000256" key="2">
    <source>
        <dbReference type="ARBA" id="ARBA00022618"/>
    </source>
</evidence>
<comment type="cofactor">
    <cofactor evidence="7">
        <name>Mg(2+)</name>
        <dbReference type="ChEBI" id="CHEBI:18420"/>
    </cofactor>
</comment>
<dbReference type="SUPFAM" id="SSF53623">
    <property type="entry name" value="MurD-like peptide ligases, catalytic domain"/>
    <property type="match status" value="1"/>
</dbReference>
<dbReference type="NCBIfam" id="NF001124">
    <property type="entry name" value="PRK00139.1-2"/>
    <property type="match status" value="1"/>
</dbReference>
<comment type="catalytic activity">
    <reaction evidence="7">
        <text>UDP-N-acetyl-alpha-D-muramoyl-L-alanyl-D-glutamate + meso-2,6-diaminopimelate + ATP = UDP-N-acetyl-alpha-D-muramoyl-L-alanyl-gamma-D-glutamyl-meso-2,6-diaminopimelate + ADP + phosphate + H(+)</text>
        <dbReference type="Rhea" id="RHEA:23676"/>
        <dbReference type="ChEBI" id="CHEBI:15378"/>
        <dbReference type="ChEBI" id="CHEBI:30616"/>
        <dbReference type="ChEBI" id="CHEBI:43474"/>
        <dbReference type="ChEBI" id="CHEBI:57791"/>
        <dbReference type="ChEBI" id="CHEBI:83900"/>
        <dbReference type="ChEBI" id="CHEBI:83905"/>
        <dbReference type="ChEBI" id="CHEBI:456216"/>
        <dbReference type="EC" id="6.3.2.13"/>
    </reaction>
</comment>
<keyword evidence="3 7" id="KW-0133">Cell shape</keyword>
<evidence type="ECO:0000259" key="10">
    <source>
        <dbReference type="Pfam" id="PF02875"/>
    </source>
</evidence>
<evidence type="ECO:0000313" key="12">
    <source>
        <dbReference type="EMBL" id="KWX01589.1"/>
    </source>
</evidence>
<evidence type="ECO:0000256" key="7">
    <source>
        <dbReference type="HAMAP-Rule" id="MF_00208"/>
    </source>
</evidence>
<comment type="PTM">
    <text evidence="7">Carboxylation is probably crucial for Mg(2+) binding and, consequently, for the gamma-phosphate positioning of ATP.</text>
</comment>
<accession>A0A132MUS9</accession>
<evidence type="ECO:0000313" key="13">
    <source>
        <dbReference type="Proteomes" id="UP000070188"/>
    </source>
</evidence>
<reference evidence="13" key="1">
    <citation type="submission" date="2015-04" db="EMBL/GenBank/DDBJ databases">
        <title>Physiological reanalysis, assessment of diazotrophy, and genome sequences of multiple isolates of Streptomyces thermoautotrophicus.</title>
        <authorList>
            <person name="MacKellar D.C."/>
            <person name="Lieber L."/>
            <person name="Norman J."/>
            <person name="Bolger A."/>
            <person name="Tobin C."/>
            <person name="Murray J.W."/>
            <person name="Chang R."/>
            <person name="Ford T."/>
            <person name="Nguyen P.Q."/>
            <person name="Woodward J."/>
            <person name="Permingeat H."/>
            <person name="Joshi N.S."/>
            <person name="Silver P.A."/>
            <person name="Usadel B."/>
            <person name="Rutherford A.W."/>
            <person name="Friesen M."/>
            <person name="Prell J."/>
        </authorList>
    </citation>
    <scope>NUCLEOTIDE SEQUENCE [LARGE SCALE GENOMIC DNA]</scope>
    <source>
        <strain evidence="13">H1</strain>
    </source>
</reference>
<feature type="short sequence motif" description="Meso-diaminopimelate recognition motif" evidence="7">
    <location>
        <begin position="394"/>
        <end position="397"/>
    </location>
</feature>
<dbReference type="GO" id="GO:0071555">
    <property type="term" value="P:cell wall organization"/>
    <property type="evidence" value="ECO:0007669"/>
    <property type="project" value="UniProtKB-KW"/>
</dbReference>
<keyword evidence="2 7" id="KW-0132">Cell division</keyword>
<dbReference type="Pfam" id="PF01225">
    <property type="entry name" value="Mur_ligase"/>
    <property type="match status" value="1"/>
</dbReference>
<dbReference type="STRING" id="1469144.LI90_2621"/>
<dbReference type="InterPro" id="IPR036565">
    <property type="entry name" value="Mur-like_cat_sf"/>
</dbReference>
<evidence type="ECO:0000259" key="11">
    <source>
        <dbReference type="Pfam" id="PF08245"/>
    </source>
</evidence>
<dbReference type="InterPro" id="IPR035911">
    <property type="entry name" value="MurE/MurF_N"/>
</dbReference>
<keyword evidence="13" id="KW-1185">Reference proteome</keyword>
<dbReference type="Gene3D" id="3.40.1390.10">
    <property type="entry name" value="MurE/MurF, N-terminal domain"/>
    <property type="match status" value="1"/>
</dbReference>
<keyword evidence="4 7" id="KW-0573">Peptidoglycan synthesis</keyword>
<dbReference type="GO" id="GO:0005524">
    <property type="term" value="F:ATP binding"/>
    <property type="evidence" value="ECO:0007669"/>
    <property type="project" value="UniProtKB-UniRule"/>
</dbReference>
<dbReference type="UniPathway" id="UPA00219"/>
<dbReference type="InterPro" id="IPR013221">
    <property type="entry name" value="Mur_ligase_cen"/>
</dbReference>
<comment type="caution">
    <text evidence="7">Lacks conserved residue(s) required for the propagation of feature annotation.</text>
</comment>
<feature type="binding site" evidence="7">
    <location>
        <begin position="141"/>
        <end position="142"/>
    </location>
    <ligand>
        <name>UDP-N-acetyl-alpha-D-muramoyl-L-alanyl-D-glutamate</name>
        <dbReference type="ChEBI" id="CHEBI:83900"/>
    </ligand>
</feature>
<evidence type="ECO:0000256" key="6">
    <source>
        <dbReference type="ARBA" id="ARBA00023316"/>
    </source>
</evidence>
<keyword evidence="7" id="KW-0460">Magnesium</keyword>
<feature type="binding site" evidence="7">
    <location>
        <position position="176"/>
    </location>
    <ligand>
        <name>UDP-N-acetyl-alpha-D-muramoyl-L-alanyl-D-glutamate</name>
        <dbReference type="ChEBI" id="CHEBI:83900"/>
    </ligand>
</feature>
<dbReference type="PANTHER" id="PTHR23135">
    <property type="entry name" value="MUR LIGASE FAMILY MEMBER"/>
    <property type="match status" value="1"/>
</dbReference>
<evidence type="ECO:0000256" key="8">
    <source>
        <dbReference type="RuleBase" id="RU004135"/>
    </source>
</evidence>
<dbReference type="EMBL" id="LAXD01000001">
    <property type="protein sequence ID" value="KWX01589.1"/>
    <property type="molecule type" value="Genomic_DNA"/>
</dbReference>
<feature type="binding site" evidence="7">
    <location>
        <position position="16"/>
    </location>
    <ligand>
        <name>UDP-N-acetyl-alpha-D-muramoyl-L-alanyl-D-glutamate</name>
        <dbReference type="ChEBI" id="CHEBI:83900"/>
    </ligand>
</feature>
<dbReference type="Gene3D" id="3.40.1190.10">
    <property type="entry name" value="Mur-like, catalytic domain"/>
    <property type="match status" value="1"/>
</dbReference>
<dbReference type="InterPro" id="IPR004101">
    <property type="entry name" value="Mur_ligase_C"/>
</dbReference>
<evidence type="ECO:0000256" key="4">
    <source>
        <dbReference type="ARBA" id="ARBA00022984"/>
    </source>
</evidence>
<dbReference type="GO" id="GO:0008360">
    <property type="term" value="P:regulation of cell shape"/>
    <property type="evidence" value="ECO:0007669"/>
    <property type="project" value="UniProtKB-KW"/>
</dbReference>
<dbReference type="Pfam" id="PF02875">
    <property type="entry name" value="Mur_ligase_C"/>
    <property type="match status" value="1"/>
</dbReference>
<dbReference type="Gene3D" id="3.90.190.20">
    <property type="entry name" value="Mur ligase, C-terminal domain"/>
    <property type="match status" value="1"/>
</dbReference>
<comment type="subcellular location">
    <subcellularLocation>
        <location evidence="7 8">Cytoplasm</location>
    </subcellularLocation>
</comment>
<dbReference type="Proteomes" id="UP000070188">
    <property type="component" value="Unassembled WGS sequence"/>
</dbReference>
<feature type="binding site" evidence="7">
    <location>
        <begin position="394"/>
        <end position="397"/>
    </location>
    <ligand>
        <name>meso-2,6-diaminopimelate</name>
        <dbReference type="ChEBI" id="CHEBI:57791"/>
    </ligand>
</feature>
<keyword evidence="7" id="KW-0436">Ligase</keyword>
<keyword evidence="6 7" id="KW-0961">Cell wall biogenesis/degradation</keyword>
<feature type="domain" description="Mur ligase central" evidence="11">
    <location>
        <begin position="97"/>
        <end position="298"/>
    </location>
</feature>
<dbReference type="NCBIfam" id="NF001126">
    <property type="entry name" value="PRK00139.1-4"/>
    <property type="match status" value="1"/>
</dbReference>
<comment type="similarity">
    <text evidence="1 7">Belongs to the MurCDEF family. MurE subfamily.</text>
</comment>
<dbReference type="GO" id="GO:0005737">
    <property type="term" value="C:cytoplasm"/>
    <property type="evidence" value="ECO:0007669"/>
    <property type="project" value="UniProtKB-SubCell"/>
</dbReference>
<feature type="domain" description="Mur ligase N-terminal catalytic" evidence="9">
    <location>
        <begin position="9"/>
        <end position="82"/>
    </location>
</feature>
<keyword evidence="7" id="KW-0067">ATP-binding</keyword>
<dbReference type="InterPro" id="IPR036615">
    <property type="entry name" value="Mur_ligase_C_dom_sf"/>
</dbReference>
<dbReference type="GO" id="GO:0009252">
    <property type="term" value="P:peptidoglycan biosynthetic process"/>
    <property type="evidence" value="ECO:0007669"/>
    <property type="project" value="UniProtKB-UniRule"/>
</dbReference>
<dbReference type="SUPFAM" id="SSF63418">
    <property type="entry name" value="MurE/MurF N-terminal domain"/>
    <property type="match status" value="1"/>
</dbReference>
<dbReference type="GO" id="GO:0000287">
    <property type="term" value="F:magnesium ion binding"/>
    <property type="evidence" value="ECO:0007669"/>
    <property type="project" value="UniProtKB-UniRule"/>
</dbReference>
<feature type="modified residue" description="N6-carboxylysine" evidence="7">
    <location>
        <position position="208"/>
    </location>
</feature>
<dbReference type="InterPro" id="IPR005761">
    <property type="entry name" value="UDP-N-AcMur-Glu-dNH2Pim_ligase"/>
</dbReference>
<name>A0A132MUS9_9ACTN</name>
<feature type="binding site" evidence="7">
    <location>
        <position position="450"/>
    </location>
    <ligand>
        <name>meso-2,6-diaminopimelate</name>
        <dbReference type="ChEBI" id="CHEBI:57791"/>
    </ligand>
</feature>
<gene>
    <name evidence="7" type="primary">murE</name>
    <name evidence="12" type="ORF">LI90_2621</name>
</gene>
<evidence type="ECO:0000256" key="5">
    <source>
        <dbReference type="ARBA" id="ARBA00023306"/>
    </source>
</evidence>
<feature type="binding site" evidence="7">
    <location>
        <position position="454"/>
    </location>
    <ligand>
        <name>meso-2,6-diaminopimelate</name>
        <dbReference type="ChEBI" id="CHEBI:57791"/>
    </ligand>
</feature>
<dbReference type="GO" id="GO:0051301">
    <property type="term" value="P:cell division"/>
    <property type="evidence" value="ECO:0007669"/>
    <property type="project" value="UniProtKB-KW"/>
</dbReference>
<comment type="caution">
    <text evidence="12">The sequence shown here is derived from an EMBL/GenBank/DDBJ whole genome shotgun (WGS) entry which is preliminary data.</text>
</comment>
<keyword evidence="7" id="KW-0963">Cytoplasm</keyword>
<sequence>MGPVGEVRLTGITHDSRQVRPGDLYAALPGRRFHGADFAAEAARRGAVAILTSPDGAERARATGLPVLTVPDPRARLGEVAAWVYSEPARDLLLLGVTGTNGKTTCGFLLESGLRAGGHRTGLVGTVETRVAGQTLPSARTTPEATDLQALFAVMRERGVTAVAMEVSSHALVLNRVAGVRFDIAAFTNLSQDHLDFHADMEDYFRAKAMLFTPERAGLGVVNVDDPYGRRLAGQARIPIVTYSPSGDPAADWRAEEVSLRPTGSVFRVVGPGGARAQASVRLPGMFNVANALCAIVMLVAAGVPLDRAAEGVGAVSGVPGRMERIEAGQPFLAVVDYAHTPDAVETLLKSLREVTKGALYVVVGCGGDRDQGKRPLMGEAAARLADVAVFTNDNPRSEDPMAILAAMREGAERVPPARRAEIVVEPDRARAIALAVARAGPGDAVVVAGKGHEQGQEVQGVVRPFDDRIALREAIRGRGPLPRTTDPTTETR</sequence>
<evidence type="ECO:0000256" key="3">
    <source>
        <dbReference type="ARBA" id="ARBA00022960"/>
    </source>
</evidence>
<dbReference type="HAMAP" id="MF_00208">
    <property type="entry name" value="MurE"/>
    <property type="match status" value="1"/>
</dbReference>
<evidence type="ECO:0000259" key="9">
    <source>
        <dbReference type="Pfam" id="PF01225"/>
    </source>
</evidence>